<name>S4A353_9ACTN</name>
<sequence length="84" mass="9220">MLTLATEHLGVRTLERDIDRAELLVADEAFFLGTGWELLPITEVDGLLVGSGKPGPVGTELAQAYRRVVRGEMAGYSHWLTPVR</sequence>
<dbReference type="InterPro" id="IPR043132">
    <property type="entry name" value="BCAT-like_C"/>
</dbReference>
<keyword evidence="1" id="KW-0032">Aminotransferase</keyword>
<accession>S4A353</accession>
<dbReference type="EMBL" id="AOPZ01000067">
    <property type="protein sequence ID" value="EPH45130.1"/>
    <property type="molecule type" value="Genomic_DNA"/>
</dbReference>
<dbReference type="InterPro" id="IPR036038">
    <property type="entry name" value="Aminotransferase-like"/>
</dbReference>
<proteinExistence type="predicted"/>
<protein>
    <submittedName>
        <fullName evidence="1">Putative Branched-chain-amino-acid aminotransferase</fullName>
    </submittedName>
</protein>
<dbReference type="Gene3D" id="3.20.10.10">
    <property type="entry name" value="D-amino Acid Aminotransferase, subunit A, domain 2"/>
    <property type="match status" value="1"/>
</dbReference>
<comment type="caution">
    <text evidence="1">The sequence shown here is derived from an EMBL/GenBank/DDBJ whole genome shotgun (WGS) entry which is preliminary data.</text>
</comment>
<keyword evidence="1" id="KW-0808">Transferase</keyword>
<dbReference type="AlphaFoldDB" id="S4A353"/>
<evidence type="ECO:0000313" key="2">
    <source>
        <dbReference type="Proteomes" id="UP000014629"/>
    </source>
</evidence>
<dbReference type="RefSeq" id="WP_016639888.1">
    <property type="nucleotide sequence ID" value="NZ_AOPZ01000067.1"/>
</dbReference>
<keyword evidence="2" id="KW-1185">Reference proteome</keyword>
<dbReference type="SUPFAM" id="SSF56752">
    <property type="entry name" value="D-aminoacid aminotransferase-like PLP-dependent enzymes"/>
    <property type="match status" value="1"/>
</dbReference>
<dbReference type="Proteomes" id="UP000014629">
    <property type="component" value="Unassembled WGS sequence"/>
</dbReference>
<evidence type="ECO:0000313" key="1">
    <source>
        <dbReference type="EMBL" id="EPH45130.1"/>
    </source>
</evidence>
<dbReference type="PATRIC" id="fig|1286094.4.peg.1736"/>
<dbReference type="GO" id="GO:0008483">
    <property type="term" value="F:transaminase activity"/>
    <property type="evidence" value="ECO:0007669"/>
    <property type="project" value="UniProtKB-KW"/>
</dbReference>
<reference evidence="1 2" key="1">
    <citation type="submission" date="2013-02" db="EMBL/GenBank/DDBJ databases">
        <title>Draft Genome Sequence of Streptomyces aurantiacus, Which Produces Setomimycin.</title>
        <authorList>
            <person name="Gruening B.A."/>
            <person name="Praeg A."/>
            <person name="Erxleben A."/>
            <person name="Guenther S."/>
            <person name="Mueller M."/>
        </authorList>
    </citation>
    <scope>NUCLEOTIDE SEQUENCE [LARGE SCALE GENOMIC DNA]</scope>
    <source>
        <strain evidence="1 2">JA 4570</strain>
    </source>
</reference>
<organism evidence="1 2">
    <name type="scientific">Streptomyces aurantiacus JA 4570</name>
    <dbReference type="NCBI Taxonomy" id="1286094"/>
    <lineage>
        <taxon>Bacteria</taxon>
        <taxon>Bacillati</taxon>
        <taxon>Actinomycetota</taxon>
        <taxon>Actinomycetes</taxon>
        <taxon>Kitasatosporales</taxon>
        <taxon>Streptomycetaceae</taxon>
        <taxon>Streptomyces</taxon>
        <taxon>Streptomyces aurantiacus group</taxon>
    </lineage>
</organism>
<gene>
    <name evidence="1" type="ORF">STRAU_1758</name>
</gene>